<evidence type="ECO:0008006" key="4">
    <source>
        <dbReference type="Google" id="ProtNLM"/>
    </source>
</evidence>
<evidence type="ECO:0000313" key="2">
    <source>
        <dbReference type="EMBL" id="ASU36294.1"/>
    </source>
</evidence>
<feature type="transmembrane region" description="Helical" evidence="1">
    <location>
        <begin position="91"/>
        <end position="111"/>
    </location>
</feature>
<dbReference type="InterPro" id="IPR011990">
    <property type="entry name" value="TPR-like_helical_dom_sf"/>
</dbReference>
<protein>
    <recommendedName>
        <fullName evidence="4">Zinc-finger domain-containing protein</fullName>
    </recommendedName>
</protein>
<dbReference type="OrthoDB" id="1091348at2"/>
<name>A0A223P2V5_9SPHI</name>
<dbReference type="RefSeq" id="WP_094572329.1">
    <property type="nucleotide sequence ID" value="NZ_CP022743.1"/>
</dbReference>
<evidence type="ECO:0000256" key="1">
    <source>
        <dbReference type="SAM" id="Phobius"/>
    </source>
</evidence>
<accession>A0A223P2V5</accession>
<dbReference type="KEGG" id="muc:MuYL_4409"/>
<keyword evidence="1" id="KW-0472">Membrane</keyword>
<gene>
    <name evidence="2" type="ORF">MuYL_4409</name>
</gene>
<dbReference type="AlphaFoldDB" id="A0A223P2V5"/>
<keyword evidence="1" id="KW-1133">Transmembrane helix</keyword>
<dbReference type="Gene3D" id="1.25.40.10">
    <property type="entry name" value="Tetratricopeptide repeat domain"/>
    <property type="match status" value="1"/>
</dbReference>
<dbReference type="EMBL" id="CP022743">
    <property type="protein sequence ID" value="ASU36294.1"/>
    <property type="molecule type" value="Genomic_DNA"/>
</dbReference>
<sequence>MDTNNKQPDNRIIKYLDGELTGDELNDFEKTLAENASIKAELQSMKLAKSVVQHYGLKHQVARVHGSMMAELNTETESINKRGIYPFIRNTMRIAAALFGFMVLFGVYEFVSVSPSKLARENYRSYEVSIERGTGKVSAIETAYLSKKFKLAINYLKKEDSITLKEHFLGALSYLADQQPANAIKEFEVVLNKPDAASSYKDDAEYYLAISHLQNNQPKNAEELFKKIHNDKDHLYHNKVSWWTMLKIKILILKNPGH</sequence>
<keyword evidence="3" id="KW-1185">Reference proteome</keyword>
<proteinExistence type="predicted"/>
<evidence type="ECO:0000313" key="3">
    <source>
        <dbReference type="Proteomes" id="UP000215002"/>
    </source>
</evidence>
<keyword evidence="1" id="KW-0812">Transmembrane</keyword>
<reference evidence="2 3" key="1">
    <citation type="submission" date="2017-08" db="EMBL/GenBank/DDBJ databases">
        <title>Complete genome sequence of Mucilaginibacter sp. strain BJC16-A31.</title>
        <authorList>
            <consortium name="Henan University of Science and Technology"/>
            <person name="You X."/>
        </authorList>
    </citation>
    <scope>NUCLEOTIDE SEQUENCE [LARGE SCALE GENOMIC DNA]</scope>
    <source>
        <strain evidence="2 3">BJC16-A31</strain>
    </source>
</reference>
<dbReference type="Proteomes" id="UP000215002">
    <property type="component" value="Chromosome"/>
</dbReference>
<organism evidence="2 3">
    <name type="scientific">Mucilaginibacter xinganensis</name>
    <dbReference type="NCBI Taxonomy" id="1234841"/>
    <lineage>
        <taxon>Bacteria</taxon>
        <taxon>Pseudomonadati</taxon>
        <taxon>Bacteroidota</taxon>
        <taxon>Sphingobacteriia</taxon>
        <taxon>Sphingobacteriales</taxon>
        <taxon>Sphingobacteriaceae</taxon>
        <taxon>Mucilaginibacter</taxon>
    </lineage>
</organism>